<dbReference type="RefSeq" id="WP_366921757.1">
    <property type="nucleotide sequence ID" value="NZ_CP121694.1"/>
</dbReference>
<evidence type="ECO:0000256" key="1">
    <source>
        <dbReference type="ARBA" id="ARBA00001965"/>
    </source>
</evidence>
<dbReference type="InterPro" id="IPR029052">
    <property type="entry name" value="Metallo-depent_PP-like"/>
</dbReference>
<feature type="binding site" evidence="7">
    <location>
        <position position="39"/>
    </location>
    <ligand>
        <name>Fe cation</name>
        <dbReference type="ChEBI" id="CHEBI:24875"/>
        <label>1</label>
    </ligand>
</feature>
<feature type="binding site" evidence="7">
    <location>
        <position position="40"/>
    </location>
    <ligand>
        <name>Fe cation</name>
        <dbReference type="ChEBI" id="CHEBI:24875"/>
        <label>1</label>
    </ligand>
</feature>
<dbReference type="SUPFAM" id="SSF56300">
    <property type="entry name" value="Metallo-dependent phosphatases"/>
    <property type="match status" value="1"/>
</dbReference>
<feature type="binding site" evidence="7">
    <location>
        <position position="150"/>
    </location>
    <ligand>
        <name>Fe cation</name>
        <dbReference type="ChEBI" id="CHEBI:24875"/>
        <label>2</label>
    </ligand>
</feature>
<dbReference type="PANTHER" id="PTHR36303">
    <property type="entry name" value="2',3'-CYCLIC-NUCLEOTIDE 2'-PHOSPHODIESTERASE"/>
    <property type="match status" value="1"/>
</dbReference>
<dbReference type="Gene3D" id="3.60.21.10">
    <property type="match status" value="1"/>
</dbReference>
<dbReference type="NCBIfam" id="TIGR00282">
    <property type="entry name" value="TIGR00282 family metallophosphoesterase"/>
    <property type="match status" value="1"/>
</dbReference>
<dbReference type="KEGG" id="dbc:MFMK1_002173"/>
<evidence type="ECO:0000256" key="7">
    <source>
        <dbReference type="PIRSR" id="PIRSR004789-51"/>
    </source>
</evidence>
<feature type="binding site" evidence="7">
    <location>
        <position position="177"/>
    </location>
    <ligand>
        <name>Fe cation</name>
        <dbReference type="ChEBI" id="CHEBI:24875"/>
        <label>1</label>
    </ligand>
</feature>
<evidence type="ECO:0000256" key="5">
    <source>
        <dbReference type="ARBA" id="ARBA00061401"/>
    </source>
</evidence>
<evidence type="ECO:0000256" key="2">
    <source>
        <dbReference type="ARBA" id="ARBA00022723"/>
    </source>
</evidence>
<comment type="similarity">
    <text evidence="5">Belongs to the YmdB-like family.</text>
</comment>
<organism evidence="8 9">
    <name type="scientific">Metallumcola ferriviriculae</name>
    <dbReference type="NCBI Taxonomy" id="3039180"/>
    <lineage>
        <taxon>Bacteria</taxon>
        <taxon>Bacillati</taxon>
        <taxon>Bacillota</taxon>
        <taxon>Clostridia</taxon>
        <taxon>Neomoorellales</taxon>
        <taxon>Desulfitibacteraceae</taxon>
        <taxon>Metallumcola</taxon>
    </lineage>
</organism>
<dbReference type="PIRSF" id="PIRSF004789">
    <property type="entry name" value="DR1281"/>
    <property type="match status" value="1"/>
</dbReference>
<evidence type="ECO:0000256" key="4">
    <source>
        <dbReference type="ARBA" id="ARBA00023004"/>
    </source>
</evidence>
<reference evidence="8 9" key="1">
    <citation type="submission" date="2023-04" db="EMBL/GenBank/DDBJ databases">
        <authorList>
            <person name="Hsu D."/>
        </authorList>
    </citation>
    <scope>NUCLEOTIDE SEQUENCE [LARGE SCALE GENOMIC DNA]</scope>
    <source>
        <strain evidence="8 9">MK1</strain>
    </source>
</reference>
<feature type="binding site" evidence="7">
    <location>
        <position position="39"/>
    </location>
    <ligand>
        <name>Fe cation</name>
        <dbReference type="ChEBI" id="CHEBI:24875"/>
        <label>2</label>
    </ligand>
</feature>
<dbReference type="EMBL" id="CP121694">
    <property type="protein sequence ID" value="WRO22344.1"/>
    <property type="molecule type" value="Genomic_DNA"/>
</dbReference>
<dbReference type="Pfam" id="PF13277">
    <property type="entry name" value="YmdB"/>
    <property type="match status" value="1"/>
</dbReference>
<keyword evidence="2 7" id="KW-0479">Metal-binding</keyword>
<keyword evidence="9" id="KW-1185">Reference proteome</keyword>
<feature type="binding site" evidence="7">
    <location>
        <position position="8"/>
    </location>
    <ligand>
        <name>Fe cation</name>
        <dbReference type="ChEBI" id="CHEBI:24875"/>
        <label>1</label>
    </ligand>
</feature>
<dbReference type="PANTHER" id="PTHR36303:SF1">
    <property type="entry name" value="2',3'-CYCLIC-NUCLEOTIDE 2'-PHOSPHODIESTERASE"/>
    <property type="match status" value="1"/>
</dbReference>
<dbReference type="InterPro" id="IPR005235">
    <property type="entry name" value="YmdB-like"/>
</dbReference>
<keyword evidence="4" id="KW-0408">Iron</keyword>
<dbReference type="CDD" id="cd07382">
    <property type="entry name" value="MPP_DR1281"/>
    <property type="match status" value="1"/>
</dbReference>
<dbReference type="GO" id="GO:0046872">
    <property type="term" value="F:metal ion binding"/>
    <property type="evidence" value="ECO:0007669"/>
    <property type="project" value="UniProtKB-KW"/>
</dbReference>
<sequence>MNIMMIGDIVGRPGRNIVRQILPELRRDYAIDLVIANGENIAGGIGVTRETVAELYNSGVDVITTGNHVWDKKDVFNFIDQDQYIVRPANYPPETPGKGYTIITIDNVNVAVVSLAGRVFMEPLDCPFRTAKDKLDSIHNKADVFIVDFHAEATSEKQALAWFLDGRVSAVCGTHTHVQTNDARILPGGTAFISDVGMTGPYNSVLGVDKDLVIKKFTGQLPVRFEVANGPCQFNAVIVEVDICLGRAKEIETVNFVR</sequence>
<protein>
    <submittedName>
        <fullName evidence="8">TIGR00282 family metallophosphoesterase</fullName>
    </submittedName>
</protein>
<evidence type="ECO:0000313" key="9">
    <source>
        <dbReference type="Proteomes" id="UP001329915"/>
    </source>
</evidence>
<dbReference type="Proteomes" id="UP001329915">
    <property type="component" value="Chromosome"/>
</dbReference>
<proteinExistence type="inferred from homology"/>
<feature type="binding site" evidence="7">
    <location>
        <position position="175"/>
    </location>
    <ligand>
        <name>Fe cation</name>
        <dbReference type="ChEBI" id="CHEBI:24875"/>
        <label>2</label>
    </ligand>
</feature>
<evidence type="ECO:0000256" key="3">
    <source>
        <dbReference type="ARBA" id="ARBA00022801"/>
    </source>
</evidence>
<dbReference type="GO" id="GO:0004113">
    <property type="term" value="F:2',3'-cyclic-nucleotide 3'-phosphodiesterase activity"/>
    <property type="evidence" value="ECO:0007669"/>
    <property type="project" value="TreeGrafter"/>
</dbReference>
<name>A0AAU0UNH4_9FIRM</name>
<accession>A0AAU0UNH4</accession>
<evidence type="ECO:0000256" key="6">
    <source>
        <dbReference type="PIRSR" id="PIRSR004789-50"/>
    </source>
</evidence>
<gene>
    <name evidence="8" type="ORF">MFMK1_002173</name>
</gene>
<feature type="binding site" evidence="7">
    <location>
        <position position="67"/>
    </location>
    <ligand>
        <name>Fe cation</name>
        <dbReference type="ChEBI" id="CHEBI:24875"/>
        <label>2</label>
    </ligand>
</feature>
<evidence type="ECO:0000313" key="8">
    <source>
        <dbReference type="EMBL" id="WRO22344.1"/>
    </source>
</evidence>
<keyword evidence="3" id="KW-0378">Hydrolase</keyword>
<feature type="active site" description="Proton donor" evidence="6">
    <location>
        <position position="68"/>
    </location>
</feature>
<dbReference type="FunFam" id="3.60.21.10:FF:000016">
    <property type="entry name" value="Putative metallophosphoesterase"/>
    <property type="match status" value="1"/>
</dbReference>
<dbReference type="AlphaFoldDB" id="A0AAU0UNH4"/>
<comment type="cofactor">
    <cofactor evidence="1">
        <name>Fe(3+)</name>
        <dbReference type="ChEBI" id="CHEBI:29034"/>
    </cofactor>
</comment>